<feature type="transmembrane region" description="Helical" evidence="6">
    <location>
        <begin position="357"/>
        <end position="373"/>
    </location>
</feature>
<dbReference type="AlphaFoldDB" id="A0A5C3LIN6"/>
<dbReference type="GO" id="GO:0022857">
    <property type="term" value="F:transmembrane transporter activity"/>
    <property type="evidence" value="ECO:0007669"/>
    <property type="project" value="InterPro"/>
</dbReference>
<dbReference type="Pfam" id="PF07690">
    <property type="entry name" value="MFS_1"/>
    <property type="match status" value="1"/>
</dbReference>
<keyword evidence="2 6" id="KW-0812">Transmembrane</keyword>
<dbReference type="SUPFAM" id="SSF103473">
    <property type="entry name" value="MFS general substrate transporter"/>
    <property type="match status" value="1"/>
</dbReference>
<feature type="transmembrane region" description="Helical" evidence="6">
    <location>
        <begin position="300"/>
        <end position="322"/>
    </location>
</feature>
<dbReference type="PRINTS" id="PR01036">
    <property type="entry name" value="TCRTETB"/>
</dbReference>
<name>A0A5C3LIN6_9AGAR</name>
<evidence type="ECO:0000256" key="3">
    <source>
        <dbReference type="ARBA" id="ARBA00022989"/>
    </source>
</evidence>
<feature type="transmembrane region" description="Helical" evidence="6">
    <location>
        <begin position="262"/>
        <end position="279"/>
    </location>
</feature>
<dbReference type="InterPro" id="IPR036259">
    <property type="entry name" value="MFS_trans_sf"/>
</dbReference>
<dbReference type="InterPro" id="IPR020846">
    <property type="entry name" value="MFS_dom"/>
</dbReference>
<gene>
    <name evidence="8" type="ORF">BDQ12DRAFT_707618</name>
</gene>
<feature type="transmembrane region" description="Helical" evidence="6">
    <location>
        <begin position="130"/>
        <end position="151"/>
    </location>
</feature>
<dbReference type="PROSITE" id="PS50850">
    <property type="entry name" value="MFS"/>
    <property type="match status" value="1"/>
</dbReference>
<feature type="region of interest" description="Disordered" evidence="5">
    <location>
        <begin position="532"/>
        <end position="552"/>
    </location>
</feature>
<accession>A0A5C3LIN6</accession>
<sequence length="552" mass="59500">MERTISPSELLASNEAIKPNGAVETSEAIPSSRRGSKFWLAFMACLVVDLLSALDLTAVSTALPTIVDELHGKDFIWVGTAYMIASTAILPLVGGLVSSFGRKPLLLIFTSFFAIGSAVCGAAKSMDMLIAGRAIQGIGGGGCISVTEIIYADLVPLPERGKFLGIISMVWAFACAIGPPIGGSLAQSGSWRWLFYLNIPLCGLAFVLVLVFLTVRTPRSGFKKMMATMDWAGLVLIIFGTVAISIALTWGGVKFSWTSKQVLILLCLGVASMLVFLGVEFKLAKTPTISPFVFTNRTTLSGYITTSLHSIVAMGAIFYLPVYFQACKLASPIHSGIDLFGISLVIPVFDKYRPQNYLGWMFIIVGFGLLTMLDENSSQAAYIGYQVILAIGLGIVWIAIQFPVLAPLPISNNAHALAFFTFTRSFSWARSPTFIWGTVIGGAILQNSLADKLPSEVLEALGSNTQLIYAVIPQLHTLTPDLQTKVRIVFADGLRAVWFTMLGISGLGFLTCLSLMKEVKIRKAQDESWGLAEAKGKARDTVTTNRNESESA</sequence>
<keyword evidence="9" id="KW-1185">Reference proteome</keyword>
<organism evidence="8 9">
    <name type="scientific">Crucibulum laeve</name>
    <dbReference type="NCBI Taxonomy" id="68775"/>
    <lineage>
        <taxon>Eukaryota</taxon>
        <taxon>Fungi</taxon>
        <taxon>Dikarya</taxon>
        <taxon>Basidiomycota</taxon>
        <taxon>Agaricomycotina</taxon>
        <taxon>Agaricomycetes</taxon>
        <taxon>Agaricomycetidae</taxon>
        <taxon>Agaricales</taxon>
        <taxon>Agaricineae</taxon>
        <taxon>Nidulariaceae</taxon>
        <taxon>Crucibulum</taxon>
    </lineage>
</organism>
<evidence type="ECO:0000256" key="1">
    <source>
        <dbReference type="ARBA" id="ARBA00004141"/>
    </source>
</evidence>
<dbReference type="GO" id="GO:0005886">
    <property type="term" value="C:plasma membrane"/>
    <property type="evidence" value="ECO:0007669"/>
    <property type="project" value="TreeGrafter"/>
</dbReference>
<feature type="transmembrane region" description="Helical" evidence="6">
    <location>
        <begin position="496"/>
        <end position="516"/>
    </location>
</feature>
<dbReference type="EMBL" id="ML213673">
    <property type="protein sequence ID" value="TFK32485.1"/>
    <property type="molecule type" value="Genomic_DNA"/>
</dbReference>
<dbReference type="PANTHER" id="PTHR23501">
    <property type="entry name" value="MAJOR FACILITATOR SUPERFAMILY"/>
    <property type="match status" value="1"/>
</dbReference>
<evidence type="ECO:0000313" key="8">
    <source>
        <dbReference type="EMBL" id="TFK32485.1"/>
    </source>
</evidence>
<dbReference type="InterPro" id="IPR011701">
    <property type="entry name" value="MFS"/>
</dbReference>
<keyword evidence="4 6" id="KW-0472">Membrane</keyword>
<feature type="domain" description="Major facilitator superfamily (MFS) profile" evidence="7">
    <location>
        <begin position="41"/>
        <end position="520"/>
    </location>
</feature>
<feature type="transmembrane region" description="Helical" evidence="6">
    <location>
        <begin position="380"/>
        <end position="400"/>
    </location>
</feature>
<evidence type="ECO:0000256" key="5">
    <source>
        <dbReference type="SAM" id="MobiDB-lite"/>
    </source>
</evidence>
<feature type="transmembrane region" description="Helical" evidence="6">
    <location>
        <begin position="75"/>
        <end position="93"/>
    </location>
</feature>
<proteinExistence type="predicted"/>
<reference evidence="8 9" key="1">
    <citation type="journal article" date="2019" name="Nat. Ecol. Evol.">
        <title>Megaphylogeny resolves global patterns of mushroom evolution.</title>
        <authorList>
            <person name="Varga T."/>
            <person name="Krizsan K."/>
            <person name="Foldi C."/>
            <person name="Dima B."/>
            <person name="Sanchez-Garcia M."/>
            <person name="Sanchez-Ramirez S."/>
            <person name="Szollosi G.J."/>
            <person name="Szarkandi J.G."/>
            <person name="Papp V."/>
            <person name="Albert L."/>
            <person name="Andreopoulos W."/>
            <person name="Angelini C."/>
            <person name="Antonin V."/>
            <person name="Barry K.W."/>
            <person name="Bougher N.L."/>
            <person name="Buchanan P."/>
            <person name="Buyck B."/>
            <person name="Bense V."/>
            <person name="Catcheside P."/>
            <person name="Chovatia M."/>
            <person name="Cooper J."/>
            <person name="Damon W."/>
            <person name="Desjardin D."/>
            <person name="Finy P."/>
            <person name="Geml J."/>
            <person name="Haridas S."/>
            <person name="Hughes K."/>
            <person name="Justo A."/>
            <person name="Karasinski D."/>
            <person name="Kautmanova I."/>
            <person name="Kiss B."/>
            <person name="Kocsube S."/>
            <person name="Kotiranta H."/>
            <person name="LaButti K.M."/>
            <person name="Lechner B.E."/>
            <person name="Liimatainen K."/>
            <person name="Lipzen A."/>
            <person name="Lukacs Z."/>
            <person name="Mihaltcheva S."/>
            <person name="Morgado L.N."/>
            <person name="Niskanen T."/>
            <person name="Noordeloos M.E."/>
            <person name="Ohm R.A."/>
            <person name="Ortiz-Santana B."/>
            <person name="Ovrebo C."/>
            <person name="Racz N."/>
            <person name="Riley R."/>
            <person name="Savchenko A."/>
            <person name="Shiryaev A."/>
            <person name="Soop K."/>
            <person name="Spirin V."/>
            <person name="Szebenyi C."/>
            <person name="Tomsovsky M."/>
            <person name="Tulloss R.E."/>
            <person name="Uehling J."/>
            <person name="Grigoriev I.V."/>
            <person name="Vagvolgyi C."/>
            <person name="Papp T."/>
            <person name="Martin F.M."/>
            <person name="Miettinen O."/>
            <person name="Hibbett D.S."/>
            <person name="Nagy L.G."/>
        </authorList>
    </citation>
    <scope>NUCLEOTIDE SEQUENCE [LARGE SCALE GENOMIC DNA]</scope>
    <source>
        <strain evidence="8 9">CBS 166.37</strain>
    </source>
</reference>
<comment type="subcellular location">
    <subcellularLocation>
        <location evidence="1">Membrane</location>
        <topology evidence="1">Multi-pass membrane protein</topology>
    </subcellularLocation>
</comment>
<feature type="transmembrane region" description="Helical" evidence="6">
    <location>
        <begin position="105"/>
        <end position="124"/>
    </location>
</feature>
<dbReference type="PANTHER" id="PTHR23501:SF102">
    <property type="entry name" value="DRUG TRANSPORTER, PUTATIVE (AFU_ORTHOLOGUE AFUA_3G08530)-RELATED"/>
    <property type="match status" value="1"/>
</dbReference>
<feature type="transmembrane region" description="Helical" evidence="6">
    <location>
        <begin position="227"/>
        <end position="250"/>
    </location>
</feature>
<keyword evidence="3 6" id="KW-1133">Transmembrane helix</keyword>
<dbReference type="Gene3D" id="1.20.1250.20">
    <property type="entry name" value="MFS general substrate transporter like domains"/>
    <property type="match status" value="1"/>
</dbReference>
<feature type="transmembrane region" description="Helical" evidence="6">
    <location>
        <begin position="38"/>
        <end position="63"/>
    </location>
</feature>
<evidence type="ECO:0000256" key="4">
    <source>
        <dbReference type="ARBA" id="ARBA00023136"/>
    </source>
</evidence>
<dbReference type="OrthoDB" id="3437016at2759"/>
<protein>
    <submittedName>
        <fullName evidence="8">Iron permease</fullName>
    </submittedName>
</protein>
<evidence type="ECO:0000256" key="6">
    <source>
        <dbReference type="SAM" id="Phobius"/>
    </source>
</evidence>
<dbReference type="STRING" id="68775.A0A5C3LIN6"/>
<feature type="transmembrane region" description="Helical" evidence="6">
    <location>
        <begin position="193"/>
        <end position="215"/>
    </location>
</feature>
<evidence type="ECO:0000259" key="7">
    <source>
        <dbReference type="PROSITE" id="PS50850"/>
    </source>
</evidence>
<dbReference type="Proteomes" id="UP000308652">
    <property type="component" value="Unassembled WGS sequence"/>
</dbReference>
<feature type="transmembrane region" description="Helical" evidence="6">
    <location>
        <begin position="163"/>
        <end position="181"/>
    </location>
</feature>
<evidence type="ECO:0000256" key="2">
    <source>
        <dbReference type="ARBA" id="ARBA00022692"/>
    </source>
</evidence>
<evidence type="ECO:0000313" key="9">
    <source>
        <dbReference type="Proteomes" id="UP000308652"/>
    </source>
</evidence>